<protein>
    <submittedName>
        <fullName evidence="1">Uncharacterized protein</fullName>
    </submittedName>
</protein>
<evidence type="ECO:0000313" key="2">
    <source>
        <dbReference type="Proteomes" id="UP000326532"/>
    </source>
</evidence>
<keyword evidence="2" id="KW-1185">Reference proteome</keyword>
<organism evidence="1 2">
    <name type="scientific">Aspergillus parasiticus</name>
    <dbReference type="NCBI Taxonomy" id="5067"/>
    <lineage>
        <taxon>Eukaryota</taxon>
        <taxon>Fungi</taxon>
        <taxon>Dikarya</taxon>
        <taxon>Ascomycota</taxon>
        <taxon>Pezizomycotina</taxon>
        <taxon>Eurotiomycetes</taxon>
        <taxon>Eurotiomycetidae</taxon>
        <taxon>Eurotiales</taxon>
        <taxon>Aspergillaceae</taxon>
        <taxon>Aspergillus</taxon>
        <taxon>Aspergillus subgen. Circumdati</taxon>
    </lineage>
</organism>
<dbReference type="VEuPathDB" id="FungiDB:BDV34DRAFT_141751"/>
<reference evidence="1 2" key="1">
    <citation type="submission" date="2019-04" db="EMBL/GenBank/DDBJ databases">
        <title>Fungal friends and foes A comparative genomics study of 23 Aspergillus species from section Flavi.</title>
        <authorList>
            <consortium name="DOE Joint Genome Institute"/>
            <person name="Kjaerbolling I."/>
            <person name="Vesth T.C."/>
            <person name="Frisvad J.C."/>
            <person name="Nybo J.L."/>
            <person name="Theobald S."/>
            <person name="Kildgaard S."/>
            <person name="Petersen T.I."/>
            <person name="Kuo A."/>
            <person name="Sato A."/>
            <person name="Lyhne E.K."/>
            <person name="Kogle M.E."/>
            <person name="Wiebenga A."/>
            <person name="Kun R.S."/>
            <person name="Lubbers R.J."/>
            <person name="Makela M.R."/>
            <person name="Barry K."/>
            <person name="Chovatia M."/>
            <person name="Clum A."/>
            <person name="Daum C."/>
            <person name="Haridas S."/>
            <person name="He G."/>
            <person name="LaButti K."/>
            <person name="Lipzen A."/>
            <person name="Mondo S."/>
            <person name="Pangilinan J."/>
            <person name="Riley R."/>
            <person name="Salamov A."/>
            <person name="Simmons B.A."/>
            <person name="Magnuson J.K."/>
            <person name="Henrissat B."/>
            <person name="Mortensen U.H."/>
            <person name="Larsen T.O."/>
            <person name="De vries R.P."/>
            <person name="Grigoriev I.V."/>
            <person name="Machida M."/>
            <person name="Baker S.E."/>
            <person name="Andersen M.R."/>
        </authorList>
    </citation>
    <scope>NUCLEOTIDE SEQUENCE [LARGE SCALE GENOMIC DNA]</scope>
    <source>
        <strain evidence="1 2">CBS 117618</strain>
    </source>
</reference>
<accession>A0A5N6DD74</accession>
<proteinExistence type="predicted"/>
<dbReference type="AlphaFoldDB" id="A0A5N6DD74"/>
<dbReference type="Proteomes" id="UP000326532">
    <property type="component" value="Unassembled WGS sequence"/>
</dbReference>
<name>A0A5N6DD74_ASPPA</name>
<dbReference type="EMBL" id="ML734995">
    <property type="protein sequence ID" value="KAB8203096.1"/>
    <property type="molecule type" value="Genomic_DNA"/>
</dbReference>
<sequence>MVAPCDTTSFTDRWIGLWDMIDIRGSTVGRTGFQLVRIWAQRSRRCVSYQAFSIQLVASHSHSTVVCVGEGRILYPEFFCSPILSCKRKGVSPRRRWVEKMRIWEMSGPQRPPTRGKCSRKRPR</sequence>
<gene>
    <name evidence="1" type="ORF">BDV34DRAFT_141751</name>
</gene>
<evidence type="ECO:0000313" key="1">
    <source>
        <dbReference type="EMBL" id="KAB8203096.1"/>
    </source>
</evidence>